<dbReference type="EMBL" id="JAIQCV010000004">
    <property type="protein sequence ID" value="KAH1106132.1"/>
    <property type="molecule type" value="Genomic_DNA"/>
</dbReference>
<evidence type="ECO:0000313" key="4">
    <source>
        <dbReference type="Proteomes" id="UP000828251"/>
    </source>
</evidence>
<gene>
    <name evidence="3" type="ORF">J1N35_009900</name>
</gene>
<feature type="domain" description="Zinc knuckle CX2CX4HX4C" evidence="2">
    <location>
        <begin position="141"/>
        <end position="184"/>
    </location>
</feature>
<dbReference type="Pfam" id="PF14392">
    <property type="entry name" value="zf-CCHC_4"/>
    <property type="match status" value="1"/>
</dbReference>
<dbReference type="InterPro" id="IPR040256">
    <property type="entry name" value="At4g02000-like"/>
</dbReference>
<accession>A0A9D3VZZ0</accession>
<dbReference type="InterPro" id="IPR025558">
    <property type="entry name" value="DUF4283"/>
</dbReference>
<sequence length="277" mass="32050">MEKEMANLNLSDEEEEAFREEAVMVDTSFQLCLVGRCLTDSVVHFPSLRNTLADLWHNIRGICISDLGEKRILFQFFHEVDILRVLAGTPWFFNNYLLVLHRIQPGEIPSLVPLNWIEFWVQVHDLPSGLITEHTAKQFVPLKWKKKILIGNDRTIYAKFRYEKLSLFCFICGKLGYGESFCNYRIMVVPSKIVYGWDISLQAAVRMNTGSVNRWLREADGSDSILLSKEREVRGQKLGNMRDYERNYEAELVQRFSNPILMSTGSDLQAHNKGLPN</sequence>
<reference evidence="3 4" key="1">
    <citation type="journal article" date="2021" name="Plant Biotechnol. J.">
        <title>Multi-omics assisted identification of the key and species-specific regulatory components of drought-tolerant mechanisms in Gossypium stocksii.</title>
        <authorList>
            <person name="Yu D."/>
            <person name="Ke L."/>
            <person name="Zhang D."/>
            <person name="Wu Y."/>
            <person name="Sun Y."/>
            <person name="Mei J."/>
            <person name="Sun J."/>
            <person name="Sun Y."/>
        </authorList>
    </citation>
    <scope>NUCLEOTIDE SEQUENCE [LARGE SCALE GENOMIC DNA]</scope>
    <source>
        <strain evidence="4">cv. E1</strain>
        <tissue evidence="3">Leaf</tissue>
    </source>
</reference>
<comment type="caution">
    <text evidence="3">The sequence shown here is derived from an EMBL/GenBank/DDBJ whole genome shotgun (WGS) entry which is preliminary data.</text>
</comment>
<evidence type="ECO:0000259" key="1">
    <source>
        <dbReference type="Pfam" id="PF14111"/>
    </source>
</evidence>
<evidence type="ECO:0000313" key="3">
    <source>
        <dbReference type="EMBL" id="KAH1106132.1"/>
    </source>
</evidence>
<feature type="domain" description="DUF4283" evidence="1">
    <location>
        <begin position="28"/>
        <end position="109"/>
    </location>
</feature>
<dbReference type="PANTHER" id="PTHR31286:SF153">
    <property type="entry name" value="DUF4283 DOMAIN PROTEIN"/>
    <property type="match status" value="1"/>
</dbReference>
<proteinExistence type="predicted"/>
<dbReference type="Proteomes" id="UP000828251">
    <property type="component" value="Unassembled WGS sequence"/>
</dbReference>
<keyword evidence="4" id="KW-1185">Reference proteome</keyword>
<protein>
    <recommendedName>
        <fullName evidence="5">DUF4283 domain-containing protein</fullName>
    </recommendedName>
</protein>
<evidence type="ECO:0000259" key="2">
    <source>
        <dbReference type="Pfam" id="PF14392"/>
    </source>
</evidence>
<organism evidence="3 4">
    <name type="scientific">Gossypium stocksii</name>
    <dbReference type="NCBI Taxonomy" id="47602"/>
    <lineage>
        <taxon>Eukaryota</taxon>
        <taxon>Viridiplantae</taxon>
        <taxon>Streptophyta</taxon>
        <taxon>Embryophyta</taxon>
        <taxon>Tracheophyta</taxon>
        <taxon>Spermatophyta</taxon>
        <taxon>Magnoliopsida</taxon>
        <taxon>eudicotyledons</taxon>
        <taxon>Gunneridae</taxon>
        <taxon>Pentapetalae</taxon>
        <taxon>rosids</taxon>
        <taxon>malvids</taxon>
        <taxon>Malvales</taxon>
        <taxon>Malvaceae</taxon>
        <taxon>Malvoideae</taxon>
        <taxon>Gossypium</taxon>
    </lineage>
</organism>
<dbReference type="AlphaFoldDB" id="A0A9D3VZZ0"/>
<dbReference type="InterPro" id="IPR025836">
    <property type="entry name" value="Zn_knuckle_CX2CX4HX4C"/>
</dbReference>
<dbReference type="Pfam" id="PF14111">
    <property type="entry name" value="DUF4283"/>
    <property type="match status" value="1"/>
</dbReference>
<dbReference type="OrthoDB" id="981173at2759"/>
<evidence type="ECO:0008006" key="5">
    <source>
        <dbReference type="Google" id="ProtNLM"/>
    </source>
</evidence>
<name>A0A9D3VZZ0_9ROSI</name>
<dbReference type="PANTHER" id="PTHR31286">
    <property type="entry name" value="GLYCINE-RICH CELL WALL STRUCTURAL PROTEIN 1.8-LIKE"/>
    <property type="match status" value="1"/>
</dbReference>